<feature type="compositionally biased region" description="Polar residues" evidence="2">
    <location>
        <begin position="82"/>
        <end position="104"/>
    </location>
</feature>
<evidence type="ECO:0000256" key="2">
    <source>
        <dbReference type="SAM" id="MobiDB-lite"/>
    </source>
</evidence>
<feature type="compositionally biased region" description="Polar residues" evidence="2">
    <location>
        <begin position="1"/>
        <end position="24"/>
    </location>
</feature>
<evidence type="ECO:0000313" key="5">
    <source>
        <dbReference type="Proteomes" id="UP000479710"/>
    </source>
</evidence>
<dbReference type="Proteomes" id="UP000479710">
    <property type="component" value="Unassembled WGS sequence"/>
</dbReference>
<sequence length="225" mass="24976">MSIAPDSQQLTKTNPGNLEGSNPNPCVPQLKKADRTANIKCFGCHEEGHYARNCPQGKENSTLQQHNESSPRIPVLVQGSLNLQNGASPQGTSPSCKPANENQIPTPEAEETTSVETSEGRKLAPFAPKSRRPAKLANVECFIYHEMGHYSWNCPQKDKSTPVPTTMYTVNVPGQRSAKTKDRGSAPQTSPNQLKKWLISRQWKKKVKHKSFLKKKSYSRIDHTS</sequence>
<dbReference type="InterPro" id="IPR036875">
    <property type="entry name" value="Znf_CCHC_sf"/>
</dbReference>
<dbReference type="GO" id="GO:0003676">
    <property type="term" value="F:nucleic acid binding"/>
    <property type="evidence" value="ECO:0007669"/>
    <property type="project" value="InterPro"/>
</dbReference>
<keyword evidence="1" id="KW-0863">Zinc-finger</keyword>
<feature type="region of interest" description="Disordered" evidence="2">
    <location>
        <begin position="1"/>
        <end position="29"/>
    </location>
</feature>
<dbReference type="EMBL" id="SPHZ02000004">
    <property type="protein sequence ID" value="KAF0922556.1"/>
    <property type="molecule type" value="Genomic_DNA"/>
</dbReference>
<protein>
    <recommendedName>
        <fullName evidence="3">CCHC-type domain-containing protein</fullName>
    </recommendedName>
</protein>
<name>A0A6G1ED97_9ORYZ</name>
<accession>A0A6G1ED97</accession>
<keyword evidence="5" id="KW-1185">Reference proteome</keyword>
<feature type="domain" description="CCHC-type" evidence="3">
    <location>
        <begin position="40"/>
        <end position="56"/>
    </location>
</feature>
<dbReference type="SUPFAM" id="SSF57756">
    <property type="entry name" value="Retrovirus zinc finger-like domains"/>
    <property type="match status" value="2"/>
</dbReference>
<evidence type="ECO:0000259" key="3">
    <source>
        <dbReference type="PROSITE" id="PS50158"/>
    </source>
</evidence>
<organism evidence="4 5">
    <name type="scientific">Oryza meyeriana var. granulata</name>
    <dbReference type="NCBI Taxonomy" id="110450"/>
    <lineage>
        <taxon>Eukaryota</taxon>
        <taxon>Viridiplantae</taxon>
        <taxon>Streptophyta</taxon>
        <taxon>Embryophyta</taxon>
        <taxon>Tracheophyta</taxon>
        <taxon>Spermatophyta</taxon>
        <taxon>Magnoliopsida</taxon>
        <taxon>Liliopsida</taxon>
        <taxon>Poales</taxon>
        <taxon>Poaceae</taxon>
        <taxon>BOP clade</taxon>
        <taxon>Oryzoideae</taxon>
        <taxon>Oryzeae</taxon>
        <taxon>Oryzinae</taxon>
        <taxon>Oryza</taxon>
        <taxon>Oryza meyeriana</taxon>
    </lineage>
</organism>
<proteinExistence type="predicted"/>
<dbReference type="Gene3D" id="4.10.60.10">
    <property type="entry name" value="Zinc finger, CCHC-type"/>
    <property type="match status" value="2"/>
</dbReference>
<gene>
    <name evidence="4" type="ORF">E2562_038026</name>
</gene>
<evidence type="ECO:0000256" key="1">
    <source>
        <dbReference type="PROSITE-ProRule" id="PRU00047"/>
    </source>
</evidence>
<comment type="caution">
    <text evidence="4">The sequence shown here is derived from an EMBL/GenBank/DDBJ whole genome shotgun (WGS) entry which is preliminary data.</text>
</comment>
<dbReference type="PROSITE" id="PS50158">
    <property type="entry name" value="ZF_CCHC"/>
    <property type="match status" value="1"/>
</dbReference>
<reference evidence="4 5" key="1">
    <citation type="submission" date="2019-11" db="EMBL/GenBank/DDBJ databases">
        <title>Whole genome sequence of Oryza granulata.</title>
        <authorList>
            <person name="Li W."/>
        </authorList>
    </citation>
    <scope>NUCLEOTIDE SEQUENCE [LARGE SCALE GENOMIC DNA]</scope>
    <source>
        <strain evidence="5">cv. Menghai</strain>
        <tissue evidence="4">Leaf</tissue>
    </source>
</reference>
<keyword evidence="1" id="KW-0862">Zinc</keyword>
<dbReference type="InterPro" id="IPR001878">
    <property type="entry name" value="Znf_CCHC"/>
</dbReference>
<evidence type="ECO:0000313" key="4">
    <source>
        <dbReference type="EMBL" id="KAF0922556.1"/>
    </source>
</evidence>
<dbReference type="GO" id="GO:0008270">
    <property type="term" value="F:zinc ion binding"/>
    <property type="evidence" value="ECO:0007669"/>
    <property type="project" value="UniProtKB-KW"/>
</dbReference>
<dbReference type="Pfam" id="PF00098">
    <property type="entry name" value="zf-CCHC"/>
    <property type="match status" value="1"/>
</dbReference>
<dbReference type="AlphaFoldDB" id="A0A6G1ED97"/>
<keyword evidence="1" id="KW-0479">Metal-binding</keyword>
<dbReference type="SMART" id="SM00343">
    <property type="entry name" value="ZnF_C2HC"/>
    <property type="match status" value="2"/>
</dbReference>
<feature type="region of interest" description="Disordered" evidence="2">
    <location>
        <begin position="82"/>
        <end position="130"/>
    </location>
</feature>
<feature type="region of interest" description="Disordered" evidence="2">
    <location>
        <begin position="172"/>
        <end position="200"/>
    </location>
</feature>